<dbReference type="InterPro" id="IPR036709">
    <property type="entry name" value="Autotransporte_beta_dom_sf"/>
</dbReference>
<keyword evidence="6" id="KW-0964">Secreted</keyword>
<reference evidence="13 14" key="1">
    <citation type="submission" date="2013-07" db="EMBL/GenBank/DDBJ databases">
        <title>Isolation of a new Chlamydia species from the feral Sacred Ibis (Threskiornis aethiopicus): Chlamydia ibidis.</title>
        <authorList>
            <person name="Vorimore F."/>
            <person name="Hsia R.-C."/>
            <person name="Huot-Creasy H."/>
            <person name="Bastian S."/>
            <person name="Deruyter L."/>
            <person name="Passet A."/>
            <person name="Sachse K."/>
            <person name="Bavoil P."/>
            <person name="Myers G."/>
            <person name="Laroucau K."/>
        </authorList>
    </citation>
    <scope>NUCLEOTIDE SEQUENCE [LARGE SCALE GENOMIC DNA]</scope>
    <source>
        <strain evidence="13 14">10-1398/6</strain>
    </source>
</reference>
<dbReference type="Pfam" id="PF07548">
    <property type="entry name" value="ChlamPMP_M"/>
    <property type="match status" value="1"/>
</dbReference>
<evidence type="ECO:0000259" key="12">
    <source>
        <dbReference type="PROSITE" id="PS51208"/>
    </source>
</evidence>
<dbReference type="PROSITE" id="PS51208">
    <property type="entry name" value="AUTOTRANSPORTER"/>
    <property type="match status" value="1"/>
</dbReference>
<keyword evidence="4" id="KW-1134">Transmembrane beta strand</keyword>
<keyword evidence="9" id="KW-0472">Membrane</keyword>
<dbReference type="InterPro" id="IPR003368">
    <property type="entry name" value="POMP_repeat"/>
</dbReference>
<evidence type="ECO:0000256" key="2">
    <source>
        <dbReference type="ARBA" id="ARBA00004416"/>
    </source>
</evidence>
<dbReference type="EMBL" id="APJW01000001">
    <property type="protein sequence ID" value="EQM63220.1"/>
    <property type="molecule type" value="Genomic_DNA"/>
</dbReference>
<dbReference type="NCBIfam" id="TIGR01376">
    <property type="entry name" value="POMP_repeat"/>
    <property type="match status" value="2"/>
</dbReference>
<evidence type="ECO:0000313" key="13">
    <source>
        <dbReference type="EMBL" id="EQM63220.1"/>
    </source>
</evidence>
<feature type="chain" id="PRO_5046103652" evidence="11">
    <location>
        <begin position="20"/>
        <end position="842"/>
    </location>
</feature>
<name>A0ABP2XHI2_9CHLA</name>
<evidence type="ECO:0000256" key="4">
    <source>
        <dbReference type="ARBA" id="ARBA00022452"/>
    </source>
</evidence>
<keyword evidence="14" id="KW-1185">Reference proteome</keyword>
<keyword evidence="8 11" id="KW-0732">Signal</keyword>
<dbReference type="Proteomes" id="UP000016064">
    <property type="component" value="Unassembled WGS sequence"/>
</dbReference>
<evidence type="ECO:0000256" key="6">
    <source>
        <dbReference type="ARBA" id="ARBA00022525"/>
    </source>
</evidence>
<evidence type="ECO:0000256" key="3">
    <source>
        <dbReference type="ARBA" id="ARBA00007542"/>
    </source>
</evidence>
<dbReference type="InterPro" id="IPR011427">
    <property type="entry name" value="Polymorphic_membr_middle"/>
</dbReference>
<dbReference type="SMART" id="SM00869">
    <property type="entry name" value="Autotransporter"/>
    <property type="match status" value="1"/>
</dbReference>
<dbReference type="InterPro" id="IPR005546">
    <property type="entry name" value="Autotransporte_beta"/>
</dbReference>
<evidence type="ECO:0000256" key="9">
    <source>
        <dbReference type="ARBA" id="ARBA00023136"/>
    </source>
</evidence>
<dbReference type="Pfam" id="PF03797">
    <property type="entry name" value="Autotransporter"/>
    <property type="match status" value="1"/>
</dbReference>
<keyword evidence="10" id="KW-0998">Cell outer membrane</keyword>
<dbReference type="SUPFAM" id="SSF103515">
    <property type="entry name" value="Autotransporter"/>
    <property type="match status" value="1"/>
</dbReference>
<evidence type="ECO:0000256" key="7">
    <source>
        <dbReference type="ARBA" id="ARBA00022692"/>
    </source>
</evidence>
<gene>
    <name evidence="13" type="ORF">H359_0366</name>
</gene>
<organism evidence="13 14">
    <name type="scientific">Chlamydia ibidis 10-1398/6</name>
    <dbReference type="NCBI Taxonomy" id="1046581"/>
    <lineage>
        <taxon>Bacteria</taxon>
        <taxon>Pseudomonadati</taxon>
        <taxon>Chlamydiota</taxon>
        <taxon>Chlamydiia</taxon>
        <taxon>Chlamydiales</taxon>
        <taxon>Chlamydiaceae</taxon>
        <taxon>Chlamydia/Chlamydophila group</taxon>
        <taxon>Chlamydia</taxon>
    </lineage>
</organism>
<feature type="signal peptide" evidence="11">
    <location>
        <begin position="1"/>
        <end position="19"/>
    </location>
</feature>
<dbReference type="RefSeq" id="WP_020371007.1">
    <property type="nucleotide sequence ID" value="NZ_APJW01000001.1"/>
</dbReference>
<comment type="caution">
    <text evidence="13">The sequence shown here is derived from an EMBL/GenBank/DDBJ whole genome shotgun (WGS) entry which is preliminary data.</text>
</comment>
<protein>
    <submittedName>
        <fullName evidence="13">Autotransporter beta-domain protein</fullName>
    </submittedName>
</protein>
<keyword evidence="7" id="KW-0812">Transmembrane</keyword>
<accession>A0ABP2XHI2</accession>
<evidence type="ECO:0000256" key="10">
    <source>
        <dbReference type="ARBA" id="ARBA00023237"/>
    </source>
</evidence>
<comment type="similarity">
    <text evidence="3">Belongs to the PMP outer membrane protein family.</text>
</comment>
<evidence type="ECO:0000256" key="5">
    <source>
        <dbReference type="ARBA" id="ARBA00022512"/>
    </source>
</evidence>
<evidence type="ECO:0000256" key="8">
    <source>
        <dbReference type="ARBA" id="ARBA00022729"/>
    </source>
</evidence>
<feature type="domain" description="Autotransporter" evidence="12">
    <location>
        <begin position="542"/>
        <end position="842"/>
    </location>
</feature>
<evidence type="ECO:0000256" key="1">
    <source>
        <dbReference type="ARBA" id="ARBA00004191"/>
    </source>
</evidence>
<dbReference type="Pfam" id="PF02415">
    <property type="entry name" value="Chlam_PMP"/>
    <property type="match status" value="1"/>
</dbReference>
<proteinExistence type="inferred from homology"/>
<comment type="subcellular location">
    <subcellularLocation>
        <location evidence="2">Cell outer membrane</location>
        <topology evidence="2">Peripheral membrane protein</topology>
        <orientation evidence="2">Extracellular side</orientation>
    </subcellularLocation>
    <subcellularLocation>
        <location evidence="1">Secreted</location>
        <location evidence="1">Cell wall</location>
    </subcellularLocation>
</comment>
<evidence type="ECO:0000256" key="11">
    <source>
        <dbReference type="SAM" id="SignalP"/>
    </source>
</evidence>
<evidence type="ECO:0000313" key="14">
    <source>
        <dbReference type="Proteomes" id="UP000016064"/>
    </source>
</evidence>
<dbReference type="Gene3D" id="2.40.128.130">
    <property type="entry name" value="Autotransporter beta-domain"/>
    <property type="match status" value="1"/>
</dbReference>
<keyword evidence="5" id="KW-0134">Cell wall</keyword>
<sequence>MRSSLHGFLFFSSFTTFLAAHVFAHATNLASSDGMDGSSGAGQFSSKTTTTAGGTTYTLTGDVSIINIKSTLPANTSCFKDTAGALTFTGGNFALLFQNITSTAAGAAISTTADGKALTLSGFSSLSFLSCPSANTGVGAINSVGSTNIQQNTKVVFDSNHCTTHGGAITCKKTGATAAILTIQQNNSLVFSNNSAATSGGAIHADKLVLKAGGITLFENNHGGQKGGAISITGGGELDLTAESGNIIFKGNTITQNNRRVNNAINIGANGKIIQMRAKEGRSLIFYDPITVEGTSNEALTMNKVEGANAYNGKIVFSGRYIDGPNRYGKHVSKVTQPITLSSGALSLEEGAELQAKSLTQTAGSKVVLDQTSSIKTSENVTLNNLQLTVHDFVSPIPSKITTTGNNGTITLSGAISITGNEDFYNTPALAHPINQELLTLSAKDVSKLVVSNVPGTLHKEHQQHKGYQGEWTIDWAATPGSTSGGTTILGKKIATVHWRPVGYIPFGGSQEITTSLVPNSLWGNVVDLNSVSRAVESVATNTVTHDGFWVVGMKNFLHIDPNQLERGYRHNSSGYTIGINKQTLSDNVFSAALCQLFARDKDYVNSHLKQRSLSGSVYGHHLGTMPMWRFLCGNSHSCPSDTNVASQIPVIVSGQITYSHSKNDLIIYHNDNTLTEGAWSNYALSGEISNTFIYRLRKSAKVFQMISPFIKLRGVYAEEKKFTETGLRSCSFSNACLANLSLPIGIKFTGKCPKNILSYDISVLYSADVARLNPQNLTTFVIGGLTPWKTCSQSLNKQAVAVQGSGRYFLSDVLEVFAQGNFERRNSSYSYNSDCGAKIHF</sequence>